<evidence type="ECO:0000256" key="5">
    <source>
        <dbReference type="SAM" id="Phobius"/>
    </source>
</evidence>
<evidence type="ECO:0000256" key="3">
    <source>
        <dbReference type="ARBA" id="ARBA00022989"/>
    </source>
</evidence>
<gene>
    <name evidence="6" type="ORF">AB1Y20_002160</name>
</gene>
<sequence length="209" mass="23443">MHIKLEGILPTCASSAFALLFVGLCVHSLWTHEAEPPTRQLLDSRRLRPLLLVTLGWTALYFSFLQGQAAAAFWVHKLRREAAGKKDEPSPPRANRPLEFAHVKYGQERSNSGLIFTMDRTVGNMLEQTPPFLLSIWLHGLFASPSTAARFGWMWLLLRACYPIAFAHPSMSPALWGAQRRLGISWVNFVTWPSYGIVWGLLVSATLDG</sequence>
<dbReference type="InterPro" id="IPR023352">
    <property type="entry name" value="MAPEG-like_dom_sf"/>
</dbReference>
<name>A0AB34JAB5_PRYPA</name>
<dbReference type="GO" id="GO:0016020">
    <property type="term" value="C:membrane"/>
    <property type="evidence" value="ECO:0007669"/>
    <property type="project" value="UniProtKB-SubCell"/>
</dbReference>
<dbReference type="Proteomes" id="UP001515480">
    <property type="component" value="Unassembled WGS sequence"/>
</dbReference>
<accession>A0AB34JAB5</accession>
<dbReference type="Pfam" id="PF01124">
    <property type="entry name" value="MAPEG"/>
    <property type="match status" value="1"/>
</dbReference>
<evidence type="ECO:0008006" key="8">
    <source>
        <dbReference type="Google" id="ProtNLM"/>
    </source>
</evidence>
<proteinExistence type="predicted"/>
<keyword evidence="7" id="KW-1185">Reference proteome</keyword>
<feature type="transmembrane region" description="Helical" evidence="5">
    <location>
        <begin position="50"/>
        <end position="75"/>
    </location>
</feature>
<protein>
    <recommendedName>
        <fullName evidence="8">Glycerophosphocholine acyltransferase 1</fullName>
    </recommendedName>
</protein>
<dbReference type="SUPFAM" id="SSF161084">
    <property type="entry name" value="MAPEG domain-like"/>
    <property type="match status" value="1"/>
</dbReference>
<reference evidence="6 7" key="1">
    <citation type="journal article" date="2024" name="Science">
        <title>Giant polyketide synthase enzymes in the biosynthesis of giant marine polyether toxins.</title>
        <authorList>
            <person name="Fallon T.R."/>
            <person name="Shende V.V."/>
            <person name="Wierzbicki I.H."/>
            <person name="Pendleton A.L."/>
            <person name="Watervoot N.F."/>
            <person name="Auber R.P."/>
            <person name="Gonzalez D.J."/>
            <person name="Wisecaver J.H."/>
            <person name="Moore B.S."/>
        </authorList>
    </citation>
    <scope>NUCLEOTIDE SEQUENCE [LARGE SCALE GENOMIC DNA]</scope>
    <source>
        <strain evidence="6 7">12B1</strain>
    </source>
</reference>
<dbReference type="AlphaFoldDB" id="A0AB34JAB5"/>
<keyword evidence="2 5" id="KW-0812">Transmembrane</keyword>
<keyword evidence="3 5" id="KW-1133">Transmembrane helix</keyword>
<dbReference type="Gene3D" id="1.20.120.550">
    <property type="entry name" value="Membrane associated eicosanoid/glutathione metabolism-like domain"/>
    <property type="match status" value="1"/>
</dbReference>
<evidence type="ECO:0000256" key="2">
    <source>
        <dbReference type="ARBA" id="ARBA00022692"/>
    </source>
</evidence>
<evidence type="ECO:0000256" key="1">
    <source>
        <dbReference type="ARBA" id="ARBA00004370"/>
    </source>
</evidence>
<comment type="caution">
    <text evidence="6">The sequence shown here is derived from an EMBL/GenBank/DDBJ whole genome shotgun (WGS) entry which is preliminary data.</text>
</comment>
<evidence type="ECO:0000313" key="6">
    <source>
        <dbReference type="EMBL" id="KAL1515538.1"/>
    </source>
</evidence>
<feature type="transmembrane region" description="Helical" evidence="5">
    <location>
        <begin position="7"/>
        <end position="30"/>
    </location>
</feature>
<evidence type="ECO:0000256" key="4">
    <source>
        <dbReference type="ARBA" id="ARBA00023136"/>
    </source>
</evidence>
<evidence type="ECO:0000313" key="7">
    <source>
        <dbReference type="Proteomes" id="UP001515480"/>
    </source>
</evidence>
<dbReference type="EMBL" id="JBGBPQ010000011">
    <property type="protein sequence ID" value="KAL1515538.1"/>
    <property type="molecule type" value="Genomic_DNA"/>
</dbReference>
<organism evidence="6 7">
    <name type="scientific">Prymnesium parvum</name>
    <name type="common">Toxic golden alga</name>
    <dbReference type="NCBI Taxonomy" id="97485"/>
    <lineage>
        <taxon>Eukaryota</taxon>
        <taxon>Haptista</taxon>
        <taxon>Haptophyta</taxon>
        <taxon>Prymnesiophyceae</taxon>
        <taxon>Prymnesiales</taxon>
        <taxon>Prymnesiaceae</taxon>
        <taxon>Prymnesium</taxon>
    </lineage>
</organism>
<keyword evidence="4 5" id="KW-0472">Membrane</keyword>
<dbReference type="InterPro" id="IPR001129">
    <property type="entry name" value="Membr-assoc_MAPEG"/>
</dbReference>
<comment type="subcellular location">
    <subcellularLocation>
        <location evidence="1">Membrane</location>
    </subcellularLocation>
</comment>